<accession>A0A0G1BCA9</accession>
<proteinExistence type="predicted"/>
<evidence type="ECO:0000313" key="3">
    <source>
        <dbReference type="Proteomes" id="UP000033867"/>
    </source>
</evidence>
<evidence type="ECO:0000256" key="1">
    <source>
        <dbReference type="SAM" id="Phobius"/>
    </source>
</evidence>
<dbReference type="EMBL" id="LCEK01000040">
    <property type="protein sequence ID" value="KKS70932.1"/>
    <property type="molecule type" value="Genomic_DNA"/>
</dbReference>
<keyword evidence="1" id="KW-1133">Transmembrane helix</keyword>
<dbReference type="Proteomes" id="UP000033867">
    <property type="component" value="Unassembled WGS sequence"/>
</dbReference>
<reference evidence="2 3" key="1">
    <citation type="journal article" date="2015" name="Nature">
        <title>rRNA introns, odd ribosomes, and small enigmatic genomes across a large radiation of phyla.</title>
        <authorList>
            <person name="Brown C.T."/>
            <person name="Hug L.A."/>
            <person name="Thomas B.C."/>
            <person name="Sharon I."/>
            <person name="Castelle C.J."/>
            <person name="Singh A."/>
            <person name="Wilkins M.J."/>
            <person name="Williams K.H."/>
            <person name="Banfield J.F."/>
        </authorList>
    </citation>
    <scope>NUCLEOTIDE SEQUENCE [LARGE SCALE GENOMIC DNA]</scope>
</reference>
<keyword evidence="1" id="KW-0812">Transmembrane</keyword>
<feature type="transmembrane region" description="Helical" evidence="1">
    <location>
        <begin position="49"/>
        <end position="72"/>
    </location>
</feature>
<sequence>MNQVIKEKKYGFWNGFVARLKMFYEIMTAQFRLHVVDMPSVLKKKRKKALWALQSLAGLLLGMAFLVAAYIGPAQFLRWMFQKELVEDPNPYIIHFFLRVAENVTLGIIVFVGVILVIVHASTLAYTARHLPHFISGFLYKRKVYKED</sequence>
<evidence type="ECO:0000313" key="2">
    <source>
        <dbReference type="EMBL" id="KKS70932.1"/>
    </source>
</evidence>
<feature type="transmembrane region" description="Helical" evidence="1">
    <location>
        <begin position="92"/>
        <end position="119"/>
    </location>
</feature>
<name>A0A0G1BCA9_9BACT</name>
<keyword evidence="1" id="KW-0472">Membrane</keyword>
<organism evidence="2 3">
    <name type="scientific">Candidatus Magasanikbacteria bacterium GW2011_GWE2_42_7</name>
    <dbReference type="NCBI Taxonomy" id="1619052"/>
    <lineage>
        <taxon>Bacteria</taxon>
        <taxon>Candidatus Magasanikiibacteriota</taxon>
    </lineage>
</organism>
<dbReference type="AlphaFoldDB" id="A0A0G1BCA9"/>
<protein>
    <submittedName>
        <fullName evidence="2">Uncharacterized protein</fullName>
    </submittedName>
</protein>
<comment type="caution">
    <text evidence="2">The sequence shown here is derived from an EMBL/GenBank/DDBJ whole genome shotgun (WGS) entry which is preliminary data.</text>
</comment>
<gene>
    <name evidence="2" type="ORF">UV42_C0040G0002</name>
</gene>